<keyword evidence="3" id="KW-1185">Reference proteome</keyword>
<feature type="region of interest" description="Disordered" evidence="1">
    <location>
        <begin position="1"/>
        <end position="37"/>
    </location>
</feature>
<name>A0A4R8IH85_9GAMM</name>
<accession>A0A4R8IH85</accession>
<evidence type="ECO:0000313" key="2">
    <source>
        <dbReference type="EMBL" id="TDX99577.1"/>
    </source>
</evidence>
<proteinExistence type="predicted"/>
<evidence type="ECO:0000256" key="1">
    <source>
        <dbReference type="SAM" id="MobiDB-lite"/>
    </source>
</evidence>
<evidence type="ECO:0000313" key="3">
    <source>
        <dbReference type="Proteomes" id="UP000294914"/>
    </source>
</evidence>
<dbReference type="EMBL" id="SOQX01000007">
    <property type="protein sequence ID" value="TDX99577.1"/>
    <property type="molecule type" value="Genomic_DNA"/>
</dbReference>
<sequence>MRKSRRCRSLKSPPDNVANPRGALRQPDFAAAPSPGQVRTVRFRLNKHSRPGKWRENGQKSLTADLFYRESSFSEL</sequence>
<dbReference type="AlphaFoldDB" id="A0A4R8IH85"/>
<gene>
    <name evidence="2" type="ORF">EDC23_2361</name>
</gene>
<protein>
    <submittedName>
        <fullName evidence="2">Uncharacterized protein</fullName>
    </submittedName>
</protein>
<reference evidence="2 3" key="1">
    <citation type="submission" date="2019-03" db="EMBL/GenBank/DDBJ databases">
        <title>Genomic Encyclopedia of Type Strains, Phase IV (KMG-IV): sequencing the most valuable type-strain genomes for metagenomic binning, comparative biology and taxonomic classification.</title>
        <authorList>
            <person name="Goeker M."/>
        </authorList>
    </citation>
    <scope>NUCLEOTIDE SEQUENCE [LARGE SCALE GENOMIC DNA]</scope>
    <source>
        <strain evidence="2 3">DSM 16326</strain>
    </source>
</reference>
<dbReference type="Proteomes" id="UP000294914">
    <property type="component" value="Unassembled WGS sequence"/>
</dbReference>
<comment type="caution">
    <text evidence="2">The sequence shown here is derived from an EMBL/GenBank/DDBJ whole genome shotgun (WGS) entry which is preliminary data.</text>
</comment>
<organism evidence="2 3">
    <name type="scientific">Thiohalophilus thiocyanatoxydans</name>
    <dbReference type="NCBI Taxonomy" id="381308"/>
    <lineage>
        <taxon>Bacteria</taxon>
        <taxon>Pseudomonadati</taxon>
        <taxon>Pseudomonadota</taxon>
        <taxon>Gammaproteobacteria</taxon>
        <taxon>Thiohalomonadales</taxon>
        <taxon>Thiohalophilaceae</taxon>
        <taxon>Thiohalophilus</taxon>
    </lineage>
</organism>